<evidence type="ECO:0000313" key="2">
    <source>
        <dbReference type="Proteomes" id="UP000283700"/>
    </source>
</evidence>
<evidence type="ECO:0008006" key="3">
    <source>
        <dbReference type="Google" id="ProtNLM"/>
    </source>
</evidence>
<name>A0A415UER2_9FIRM</name>
<accession>A0A415UER2</accession>
<dbReference type="AlphaFoldDB" id="A0A415UER2"/>
<organism evidence="1 2">
    <name type="scientific">Anaerobutyricum hallii</name>
    <dbReference type="NCBI Taxonomy" id="39488"/>
    <lineage>
        <taxon>Bacteria</taxon>
        <taxon>Bacillati</taxon>
        <taxon>Bacillota</taxon>
        <taxon>Clostridia</taxon>
        <taxon>Lachnospirales</taxon>
        <taxon>Lachnospiraceae</taxon>
        <taxon>Anaerobutyricum</taxon>
    </lineage>
</organism>
<sequence length="172" mass="20008">MTIFDAWSKYGRANGQESLESMQKLLERIQEKDHIYNSAEIGCIILDKVFFLDKWINEPSDWSKNIVSGKKYSAATKIGADLYNLVNEKIKDKKRSNTEIIEKIENEINAHSLYGKEKAALIKIRVNQNIFRERLLKKYHTCCLCKIENRELLIASHIKPWSASDSEEKLDE</sequence>
<comment type="caution">
    <text evidence="1">The sequence shown here is derived from an EMBL/GenBank/DDBJ whole genome shotgun (WGS) entry which is preliminary data.</text>
</comment>
<gene>
    <name evidence="1" type="ORF">DWZ29_02930</name>
</gene>
<protein>
    <recommendedName>
        <fullName evidence="3">HNH endonuclease</fullName>
    </recommendedName>
</protein>
<evidence type="ECO:0000313" key="1">
    <source>
        <dbReference type="EMBL" id="RHN16525.1"/>
    </source>
</evidence>
<dbReference type="RefSeq" id="WP_118485627.1">
    <property type="nucleotide sequence ID" value="NZ_QRQO01000005.1"/>
</dbReference>
<proteinExistence type="predicted"/>
<dbReference type="EMBL" id="QRQO01000005">
    <property type="protein sequence ID" value="RHN16525.1"/>
    <property type="molecule type" value="Genomic_DNA"/>
</dbReference>
<reference evidence="1 2" key="1">
    <citation type="submission" date="2018-08" db="EMBL/GenBank/DDBJ databases">
        <title>A genome reference for cultivated species of the human gut microbiota.</title>
        <authorList>
            <person name="Zou Y."/>
            <person name="Xue W."/>
            <person name="Luo G."/>
        </authorList>
    </citation>
    <scope>NUCLEOTIDE SEQUENCE [LARGE SCALE GENOMIC DNA]</scope>
    <source>
        <strain evidence="1 2">AF31-17AC</strain>
    </source>
</reference>
<dbReference type="Proteomes" id="UP000283700">
    <property type="component" value="Unassembled WGS sequence"/>
</dbReference>